<protein>
    <submittedName>
        <fullName evidence="3">DUF547 domain-containing protein</fullName>
    </submittedName>
</protein>
<dbReference type="Proteomes" id="UP000441333">
    <property type="component" value="Unassembled WGS sequence"/>
</dbReference>
<comment type="caution">
    <text evidence="3">The sequence shown here is derived from an EMBL/GenBank/DDBJ whole genome shotgun (WGS) entry which is preliminary data.</text>
</comment>
<accession>A0A6N6MEL0</accession>
<dbReference type="Pfam" id="PF04784">
    <property type="entry name" value="DUF547"/>
    <property type="match status" value="1"/>
</dbReference>
<organism evidence="3 4">
    <name type="scientific">Pseudotamlana haliotis</name>
    <dbReference type="NCBI Taxonomy" id="2614804"/>
    <lineage>
        <taxon>Bacteria</taxon>
        <taxon>Pseudomonadati</taxon>
        <taxon>Bacteroidota</taxon>
        <taxon>Flavobacteriia</taxon>
        <taxon>Flavobacteriales</taxon>
        <taxon>Flavobacteriaceae</taxon>
        <taxon>Pseudotamlana</taxon>
    </lineage>
</organism>
<evidence type="ECO:0000256" key="1">
    <source>
        <dbReference type="SAM" id="SignalP"/>
    </source>
</evidence>
<keyword evidence="4" id="KW-1185">Reference proteome</keyword>
<sequence length="238" mass="27627">MNLKRKLTSLLIILLCCLGHSQSIDNSELKDFLKKHVSNEGFIKYEKLVKNKESLNEIVVGLSKITPNNSWTKPETKAYWINVYNFNMLKLVSDYYPLKSIKYIQAPFNIEFININGQKVSLDDIENIMIEEMGDPRMYFALNNTSMSSPKLSREPYSAETLELQLESAAKNFINDSSKNYFSKTTNEAILSPIFKWHASDFEDLNSFINKYLEDKQITNDTNISYSSFDWTLSKELY</sequence>
<feature type="signal peptide" evidence="1">
    <location>
        <begin position="1"/>
        <end position="21"/>
    </location>
</feature>
<dbReference type="InterPro" id="IPR006869">
    <property type="entry name" value="DUF547"/>
</dbReference>
<dbReference type="PANTHER" id="PTHR46361:SF3">
    <property type="entry name" value="ELECTRON CARRIER_ PROTEIN DISULFIDE OXIDOREDUCTASE"/>
    <property type="match status" value="1"/>
</dbReference>
<evidence type="ECO:0000313" key="4">
    <source>
        <dbReference type="Proteomes" id="UP000441333"/>
    </source>
</evidence>
<feature type="domain" description="DUF547" evidence="2">
    <location>
        <begin position="70"/>
        <end position="174"/>
    </location>
</feature>
<gene>
    <name evidence="3" type="ORF">F6U93_09130</name>
</gene>
<dbReference type="PANTHER" id="PTHR46361">
    <property type="entry name" value="ELECTRON CARRIER/ PROTEIN DISULFIDE OXIDOREDUCTASE"/>
    <property type="match status" value="1"/>
</dbReference>
<reference evidence="3 4" key="1">
    <citation type="submission" date="2019-09" db="EMBL/GenBank/DDBJ databases">
        <authorList>
            <person name="Cao W.R."/>
        </authorList>
    </citation>
    <scope>NUCLEOTIDE SEQUENCE [LARGE SCALE GENOMIC DNA]</scope>
    <source>
        <strain evidence="3 4">B1N29</strain>
    </source>
</reference>
<proteinExistence type="predicted"/>
<dbReference type="EMBL" id="WAAT01000044">
    <property type="protein sequence ID" value="KAB1067758.1"/>
    <property type="molecule type" value="Genomic_DNA"/>
</dbReference>
<keyword evidence="1" id="KW-0732">Signal</keyword>
<feature type="chain" id="PRO_5026825951" evidence="1">
    <location>
        <begin position="22"/>
        <end position="238"/>
    </location>
</feature>
<dbReference type="AlphaFoldDB" id="A0A6N6MEL0"/>
<dbReference type="RefSeq" id="WP_150939044.1">
    <property type="nucleotide sequence ID" value="NZ_WAAT01000044.1"/>
</dbReference>
<evidence type="ECO:0000313" key="3">
    <source>
        <dbReference type="EMBL" id="KAB1067758.1"/>
    </source>
</evidence>
<evidence type="ECO:0000259" key="2">
    <source>
        <dbReference type="Pfam" id="PF04784"/>
    </source>
</evidence>
<name>A0A6N6MEL0_9FLAO</name>